<evidence type="ECO:0000313" key="1">
    <source>
        <dbReference type="EMBL" id="TGO88955.1"/>
    </source>
</evidence>
<reference evidence="1 2" key="1">
    <citation type="submission" date="2017-12" db="EMBL/GenBank/DDBJ databases">
        <title>Comparative genomics of Botrytis spp.</title>
        <authorList>
            <person name="Valero-Jimenez C.A."/>
            <person name="Tapia P."/>
            <person name="Veloso J."/>
            <person name="Silva-Moreno E."/>
            <person name="Staats M."/>
            <person name="Valdes J.H."/>
            <person name="Van Kan J.A.L."/>
        </authorList>
    </citation>
    <scope>NUCLEOTIDE SEQUENCE [LARGE SCALE GENOMIC DNA]</scope>
    <source>
        <strain evidence="1 2">MUCL3349</strain>
    </source>
</reference>
<proteinExistence type="predicted"/>
<dbReference type="Proteomes" id="UP000297280">
    <property type="component" value="Unassembled WGS sequence"/>
</dbReference>
<organism evidence="1 2">
    <name type="scientific">Botrytis porri</name>
    <dbReference type="NCBI Taxonomy" id="87229"/>
    <lineage>
        <taxon>Eukaryota</taxon>
        <taxon>Fungi</taxon>
        <taxon>Dikarya</taxon>
        <taxon>Ascomycota</taxon>
        <taxon>Pezizomycotina</taxon>
        <taxon>Leotiomycetes</taxon>
        <taxon>Helotiales</taxon>
        <taxon>Sclerotiniaceae</taxon>
        <taxon>Botrytis</taxon>
    </lineage>
</organism>
<keyword evidence="2" id="KW-1185">Reference proteome</keyword>
<dbReference type="EMBL" id="PQXO01000132">
    <property type="protein sequence ID" value="TGO88955.1"/>
    <property type="molecule type" value="Genomic_DNA"/>
</dbReference>
<sequence length="82" mass="8717">MSKLPGNIETTISERAALTAAARAASLTISITPNNRITVLPGLQNHITTEQNLPFMYDAVSATGIATATMSIIATVKLFRDE</sequence>
<accession>A0A4Z1KWN7</accession>
<gene>
    <name evidence="1" type="ORF">BPOR_0132g00110</name>
</gene>
<comment type="caution">
    <text evidence="1">The sequence shown here is derived from an EMBL/GenBank/DDBJ whole genome shotgun (WGS) entry which is preliminary data.</text>
</comment>
<protein>
    <submittedName>
        <fullName evidence="1">Uncharacterized protein</fullName>
    </submittedName>
</protein>
<dbReference type="AlphaFoldDB" id="A0A4Z1KWN7"/>
<name>A0A4Z1KWN7_9HELO</name>
<evidence type="ECO:0000313" key="2">
    <source>
        <dbReference type="Proteomes" id="UP000297280"/>
    </source>
</evidence>